<dbReference type="GO" id="GO:0106310">
    <property type="term" value="F:protein serine kinase activity"/>
    <property type="evidence" value="ECO:0007669"/>
    <property type="project" value="RHEA"/>
</dbReference>
<dbReference type="PANTHER" id="PTHR45832:SF22">
    <property type="entry name" value="SERINE_THREONINE-PROTEIN KINASE SAMKA-RELATED"/>
    <property type="match status" value="1"/>
</dbReference>
<evidence type="ECO:0000256" key="3">
    <source>
        <dbReference type="ARBA" id="ARBA00022679"/>
    </source>
</evidence>
<keyword evidence="5" id="KW-0547">Nucleotide-binding</keyword>
<evidence type="ECO:0000256" key="10">
    <source>
        <dbReference type="SAM" id="MobiDB-lite"/>
    </source>
</evidence>
<keyword evidence="6" id="KW-0067">ATP-binding</keyword>
<feature type="domain" description="CRIB" evidence="12">
    <location>
        <begin position="46"/>
        <end position="59"/>
    </location>
</feature>
<feature type="domain" description="CRIB" evidence="12">
    <location>
        <begin position="100"/>
        <end position="113"/>
    </location>
</feature>
<dbReference type="EMBL" id="LT554731">
    <property type="protein sequence ID" value="SAM07260.1"/>
    <property type="molecule type" value="Genomic_DNA"/>
</dbReference>
<dbReference type="InterPro" id="IPR000095">
    <property type="entry name" value="CRIB_dom"/>
</dbReference>
<feature type="domain" description="Protein kinase" evidence="11">
    <location>
        <begin position="207"/>
        <end position="490"/>
    </location>
</feature>
<evidence type="ECO:0000256" key="6">
    <source>
        <dbReference type="ARBA" id="ARBA00022840"/>
    </source>
</evidence>
<keyword evidence="3" id="KW-0808">Transferase</keyword>
<dbReference type="SUPFAM" id="SSF56112">
    <property type="entry name" value="Protein kinase-like (PK-like)"/>
    <property type="match status" value="1"/>
</dbReference>
<keyword evidence="4" id="KW-0479">Metal-binding</keyword>
<comment type="catalytic activity">
    <reaction evidence="9">
        <text>L-seryl-[protein] + ATP = O-phospho-L-seryl-[protein] + ADP + H(+)</text>
        <dbReference type="Rhea" id="RHEA:17989"/>
        <dbReference type="Rhea" id="RHEA-COMP:9863"/>
        <dbReference type="Rhea" id="RHEA-COMP:11604"/>
        <dbReference type="ChEBI" id="CHEBI:15378"/>
        <dbReference type="ChEBI" id="CHEBI:29999"/>
        <dbReference type="ChEBI" id="CHEBI:30616"/>
        <dbReference type="ChEBI" id="CHEBI:83421"/>
        <dbReference type="ChEBI" id="CHEBI:456216"/>
        <dbReference type="EC" id="2.7.11.1"/>
    </reaction>
</comment>
<dbReference type="Gene3D" id="3.90.810.10">
    <property type="entry name" value="CRIB domain"/>
    <property type="match status" value="2"/>
</dbReference>
<evidence type="ECO:0000256" key="2">
    <source>
        <dbReference type="ARBA" id="ARBA00008874"/>
    </source>
</evidence>
<evidence type="ECO:0000256" key="7">
    <source>
        <dbReference type="ARBA" id="ARBA00022842"/>
    </source>
</evidence>
<dbReference type="InterPro" id="IPR020635">
    <property type="entry name" value="Tyr_kinase_cat_dom"/>
</dbReference>
<keyword evidence="7" id="KW-0460">Magnesium</keyword>
<evidence type="ECO:0000256" key="4">
    <source>
        <dbReference type="ARBA" id="ARBA00022723"/>
    </source>
</evidence>
<dbReference type="AlphaFoldDB" id="A0A168RQT4"/>
<evidence type="ECO:0008006" key="15">
    <source>
        <dbReference type="Google" id="ProtNLM"/>
    </source>
</evidence>
<evidence type="ECO:0000259" key="11">
    <source>
        <dbReference type="PROSITE" id="PS50011"/>
    </source>
</evidence>
<dbReference type="InterPro" id="IPR036936">
    <property type="entry name" value="CRIB_dom_sf"/>
</dbReference>
<proteinExistence type="inferred from homology"/>
<dbReference type="Pfam" id="PF00786">
    <property type="entry name" value="PBD"/>
    <property type="match status" value="2"/>
</dbReference>
<comment type="catalytic activity">
    <reaction evidence="8">
        <text>L-threonyl-[protein] + ATP = O-phospho-L-threonyl-[protein] + ADP + H(+)</text>
        <dbReference type="Rhea" id="RHEA:46608"/>
        <dbReference type="Rhea" id="RHEA-COMP:11060"/>
        <dbReference type="Rhea" id="RHEA-COMP:11605"/>
        <dbReference type="ChEBI" id="CHEBI:15378"/>
        <dbReference type="ChEBI" id="CHEBI:30013"/>
        <dbReference type="ChEBI" id="CHEBI:30616"/>
        <dbReference type="ChEBI" id="CHEBI:61977"/>
        <dbReference type="ChEBI" id="CHEBI:456216"/>
        <dbReference type="EC" id="2.7.11.1"/>
    </reaction>
</comment>
<dbReference type="STRING" id="4829.A0A168RQT4"/>
<evidence type="ECO:0000256" key="5">
    <source>
        <dbReference type="ARBA" id="ARBA00022741"/>
    </source>
</evidence>
<dbReference type="Pfam" id="PF00069">
    <property type="entry name" value="Pkinase"/>
    <property type="match status" value="1"/>
</dbReference>
<dbReference type="InterPro" id="IPR000719">
    <property type="entry name" value="Prot_kinase_dom"/>
</dbReference>
<gene>
    <name evidence="13" type="primary">ABSGL_12899.1 scaffold 13518</name>
</gene>
<dbReference type="GO" id="GO:0004713">
    <property type="term" value="F:protein tyrosine kinase activity"/>
    <property type="evidence" value="ECO:0007669"/>
    <property type="project" value="InterPro"/>
</dbReference>
<organism evidence="13">
    <name type="scientific">Absidia glauca</name>
    <name type="common">Pin mould</name>
    <dbReference type="NCBI Taxonomy" id="4829"/>
    <lineage>
        <taxon>Eukaryota</taxon>
        <taxon>Fungi</taxon>
        <taxon>Fungi incertae sedis</taxon>
        <taxon>Mucoromycota</taxon>
        <taxon>Mucoromycotina</taxon>
        <taxon>Mucoromycetes</taxon>
        <taxon>Mucorales</taxon>
        <taxon>Cunninghamellaceae</taxon>
        <taxon>Absidia</taxon>
    </lineage>
</organism>
<dbReference type="GO" id="GO:0046872">
    <property type="term" value="F:metal ion binding"/>
    <property type="evidence" value="ECO:0007669"/>
    <property type="project" value="UniProtKB-KW"/>
</dbReference>
<comment type="similarity">
    <text evidence="2">Belongs to the protein kinase superfamily. STE Ser/Thr protein kinase family. STE20 subfamily.</text>
</comment>
<evidence type="ECO:0000256" key="8">
    <source>
        <dbReference type="ARBA" id="ARBA00047899"/>
    </source>
</evidence>
<dbReference type="SMART" id="SM00219">
    <property type="entry name" value="TyrKc"/>
    <property type="match status" value="1"/>
</dbReference>
<protein>
    <recommendedName>
        <fullName evidence="15">Non-specific serine/threonine protein kinase</fullName>
    </recommendedName>
</protein>
<dbReference type="FunFam" id="1.10.510.10:FF:000768">
    <property type="entry name" value="Non-specific serine/threonine protein kinase"/>
    <property type="match status" value="1"/>
</dbReference>
<dbReference type="GO" id="GO:0004674">
    <property type="term" value="F:protein serine/threonine kinase activity"/>
    <property type="evidence" value="ECO:0007669"/>
    <property type="project" value="UniProtKB-EC"/>
</dbReference>
<dbReference type="GO" id="GO:0005524">
    <property type="term" value="F:ATP binding"/>
    <property type="evidence" value="ECO:0007669"/>
    <property type="project" value="UniProtKB-KW"/>
</dbReference>
<dbReference type="Proteomes" id="UP000078561">
    <property type="component" value="Unassembled WGS sequence"/>
</dbReference>
<feature type="region of interest" description="Disordered" evidence="10">
    <location>
        <begin position="138"/>
        <end position="164"/>
    </location>
</feature>
<sequence length="529" mass="58921">MSVLCTNSSLKQTKSRWRSQVGDVSVIPATTTTLASGTKPAMIKDIGKPTHFEHGIHVEYNRLTGKFMGLPDVWQSNLPSDDILDTNYINPNLVPTLPGISKPYNIQHNIHVQVDDYGLVGLPLEWQKILQASGVIQSSTIPLPHPPTSTSTISDQDDHDQETTSSLLQLLQQNQDHQHFYAAHTNDAPLFTDTLLQQLQHRPLPVIDIIDHENHDLYDDHYDDTSNNTSPITHETCDTSMRDLHMPSSLSTSSLSFGSHFIDEIMETGPPAAFYSDLTLIAEGDSGPMYAAKHSLTNRLYTVDQDTWVVTEYMDISLADVIASSSALVFTEPHMARITREVVRALAHLHRLHRIHRDIRSDNILLNMRGDVKLADFSQCAQLVVNQDKRRSVVGTPYWMAPEVIKGTDYDTKADIWSLGVTMMEMAQGNPPYIDHPPLRAVFLIAANGVPDLDCPDKWSPLLLDFIKKCTTTDTNLRPDADQLLKHPFLALATTPENTATLVKNAKLLDQSLFEQEVVDSLEVASATG</sequence>
<accession>A0A168RQT4</accession>
<dbReference type="PROSITE" id="PS50108">
    <property type="entry name" value="CRIB"/>
    <property type="match status" value="2"/>
</dbReference>
<comment type="cofactor">
    <cofactor evidence="1">
        <name>Mg(2+)</name>
        <dbReference type="ChEBI" id="CHEBI:18420"/>
    </cofactor>
</comment>
<evidence type="ECO:0000256" key="9">
    <source>
        <dbReference type="ARBA" id="ARBA00048679"/>
    </source>
</evidence>
<dbReference type="InParanoid" id="A0A168RQT4"/>
<evidence type="ECO:0000313" key="14">
    <source>
        <dbReference type="Proteomes" id="UP000078561"/>
    </source>
</evidence>
<dbReference type="OrthoDB" id="248923at2759"/>
<dbReference type="PROSITE" id="PS50011">
    <property type="entry name" value="PROTEIN_KINASE_DOM"/>
    <property type="match status" value="1"/>
</dbReference>
<dbReference type="InterPro" id="IPR051931">
    <property type="entry name" value="PAK3-like"/>
</dbReference>
<evidence type="ECO:0000259" key="12">
    <source>
        <dbReference type="PROSITE" id="PS50108"/>
    </source>
</evidence>
<dbReference type="PANTHER" id="PTHR45832">
    <property type="entry name" value="SERINE/THREONINE-PROTEIN KINASE SAMKA-RELATED-RELATED"/>
    <property type="match status" value="1"/>
</dbReference>
<dbReference type="Gene3D" id="1.10.510.10">
    <property type="entry name" value="Transferase(Phosphotransferase) domain 1"/>
    <property type="match status" value="1"/>
</dbReference>
<keyword evidence="14" id="KW-1185">Reference proteome</keyword>
<reference evidence="13" key="1">
    <citation type="submission" date="2016-04" db="EMBL/GenBank/DDBJ databases">
        <authorList>
            <person name="Evans L.H."/>
            <person name="Alamgir A."/>
            <person name="Owens N."/>
            <person name="Weber N.D."/>
            <person name="Virtaneva K."/>
            <person name="Barbian K."/>
            <person name="Babar A."/>
            <person name="Rosenke K."/>
        </authorList>
    </citation>
    <scope>NUCLEOTIDE SEQUENCE [LARGE SCALE GENOMIC DNA]</scope>
    <source>
        <strain evidence="13">CBS 101.48</strain>
    </source>
</reference>
<dbReference type="SMART" id="SM00285">
    <property type="entry name" value="PBD"/>
    <property type="match status" value="2"/>
</dbReference>
<evidence type="ECO:0000313" key="13">
    <source>
        <dbReference type="EMBL" id="SAM07260.1"/>
    </source>
</evidence>
<evidence type="ECO:0000256" key="1">
    <source>
        <dbReference type="ARBA" id="ARBA00001946"/>
    </source>
</evidence>
<dbReference type="InterPro" id="IPR011009">
    <property type="entry name" value="Kinase-like_dom_sf"/>
</dbReference>
<name>A0A168RQT4_ABSGL</name>